<protein>
    <submittedName>
        <fullName evidence="9">Pentalenolactone D synthase</fullName>
        <ecNumber evidence="9">1.14.13.170</ecNumber>
    </submittedName>
</protein>
<dbReference type="EMBL" id="NBBI01000006">
    <property type="protein sequence ID" value="OWK28448.1"/>
    <property type="molecule type" value="Genomic_DNA"/>
</dbReference>
<keyword evidence="6 9" id="KW-0560">Oxidoreductase</keyword>
<keyword evidence="3" id="KW-0285">Flavoprotein</keyword>
<dbReference type="PANTHER" id="PTHR43098:SF4">
    <property type="entry name" value="BLR3857 PROTEIN"/>
    <property type="match status" value="1"/>
</dbReference>
<dbReference type="Proteomes" id="UP000197290">
    <property type="component" value="Unassembled WGS sequence"/>
</dbReference>
<evidence type="ECO:0000256" key="1">
    <source>
        <dbReference type="ARBA" id="ARBA00001974"/>
    </source>
</evidence>
<dbReference type="InterPro" id="IPR023753">
    <property type="entry name" value="FAD/NAD-binding_dom"/>
</dbReference>
<accession>A0A245ZFD7</accession>
<proteinExistence type="inferred from homology"/>
<evidence type="ECO:0000313" key="10">
    <source>
        <dbReference type="Proteomes" id="UP000197290"/>
    </source>
</evidence>
<feature type="domain" description="FAD/NAD(P)-binding" evidence="8">
    <location>
        <begin position="71"/>
        <end position="280"/>
    </location>
</feature>
<sequence length="605" mass="68178">MSTSEGQGATFDAGFDIDALRARYKAERDKRLRTDADRQYKELSGDYARYAEEDPYVEPGFTREPLSDFVEVAVIGGGFSGMLAAARLKEKGVTDLRIIEAGGDFGGTWYWNRYPGAQCDIESYCYLPLLEELNYLPKEKYSYVTEIYEHCQRIGKHYDLYPITLFQTRVAELAWDDAEKVWVIRTNHGDAIRARFVVSALGTASRAKLPGIPGIESFEGHSFHTSRWDYGYTGGDTTGNLWKLEDKTVAIIGTGATAIQCIPALGRHAKQLYVFQRTPSSVDTRGNKPTDPEWARSLEPGWQRARRHNFADIIEGRPFEHDLVNDNWTSIFREVQSFVIRNAKTMGPEAAIRHAEVADFRKMNTIRQRVDEVVTDPETAEKLKPWYRQFCKRPTFNDEFLPTFNRPNVTLVDVSESKGVERITPKGLVANGREYEVDCIVYASGFEITTSFKRRVGFDIKGRDGVLLHDHWANGYKTLHGFATTGFPNWFYIGVSQNGLSVNMTAMFDDQAQHIAYIIAEAKKRGATEVEPTPEAQDAWVSTIKKLSVVNRAYLESCTPGYYNNEGDLEGGQAGQTYAPGINAFNALLADWRNNGELEGLALRA</sequence>
<keyword evidence="10" id="KW-1185">Reference proteome</keyword>
<dbReference type="InterPro" id="IPR050775">
    <property type="entry name" value="FAD-binding_Monooxygenases"/>
</dbReference>
<organism evidence="9 10">
    <name type="scientific">Sphingomonas dokdonensis</name>
    <dbReference type="NCBI Taxonomy" id="344880"/>
    <lineage>
        <taxon>Bacteria</taxon>
        <taxon>Pseudomonadati</taxon>
        <taxon>Pseudomonadota</taxon>
        <taxon>Alphaproteobacteria</taxon>
        <taxon>Sphingomonadales</taxon>
        <taxon>Sphingomonadaceae</taxon>
        <taxon>Sphingomonas</taxon>
    </lineage>
</organism>
<dbReference type="Pfam" id="PF07992">
    <property type="entry name" value="Pyr_redox_2"/>
    <property type="match status" value="1"/>
</dbReference>
<comment type="caution">
    <text evidence="9">The sequence shown here is derived from an EMBL/GenBank/DDBJ whole genome shotgun (WGS) entry which is preliminary data.</text>
</comment>
<comment type="similarity">
    <text evidence="2">Belongs to the FAD-binding monooxygenase family.</text>
</comment>
<gene>
    <name evidence="9" type="primary">penE_2</name>
    <name evidence="9" type="ORF">SPDO_28510</name>
</gene>
<evidence type="ECO:0000256" key="5">
    <source>
        <dbReference type="ARBA" id="ARBA00022857"/>
    </source>
</evidence>
<dbReference type="SUPFAM" id="SSF51905">
    <property type="entry name" value="FAD/NAD(P)-binding domain"/>
    <property type="match status" value="1"/>
</dbReference>
<dbReference type="Gene3D" id="3.50.50.60">
    <property type="entry name" value="FAD/NAD(P)-binding domain"/>
    <property type="match status" value="2"/>
</dbReference>
<name>A0A245ZFD7_9SPHN</name>
<dbReference type="InterPro" id="IPR036188">
    <property type="entry name" value="FAD/NAD-bd_sf"/>
</dbReference>
<dbReference type="FunFam" id="3.50.50.60:FF:000341">
    <property type="entry name" value="Baeyer-Villiger monooxygenase"/>
    <property type="match status" value="1"/>
</dbReference>
<keyword evidence="4" id="KW-0274">FAD</keyword>
<keyword evidence="5" id="KW-0521">NADP</keyword>
<evidence type="ECO:0000256" key="6">
    <source>
        <dbReference type="ARBA" id="ARBA00023002"/>
    </source>
</evidence>
<reference evidence="9 10" key="1">
    <citation type="submission" date="2017-03" db="EMBL/GenBank/DDBJ databases">
        <title>Genome sequence of Sphingomonas dokdonensis DSM 21029.</title>
        <authorList>
            <person name="Poehlein A."/>
            <person name="Wuebbeler J.H."/>
            <person name="Steinbuechel A."/>
            <person name="Daniel R."/>
        </authorList>
    </citation>
    <scope>NUCLEOTIDE SEQUENCE [LARGE SCALE GENOMIC DNA]</scope>
    <source>
        <strain evidence="9 10">DSM 21029</strain>
    </source>
</reference>
<evidence type="ECO:0000259" key="8">
    <source>
        <dbReference type="Pfam" id="PF07992"/>
    </source>
</evidence>
<dbReference type="PANTHER" id="PTHR43098">
    <property type="entry name" value="L-ORNITHINE N(5)-MONOOXYGENASE-RELATED"/>
    <property type="match status" value="1"/>
</dbReference>
<keyword evidence="7" id="KW-0503">Monooxygenase</keyword>
<dbReference type="EC" id="1.14.13.170" evidence="9"/>
<dbReference type="RefSeq" id="WP_088368166.1">
    <property type="nucleotide sequence ID" value="NZ_NBBI01000006.1"/>
</dbReference>
<comment type="cofactor">
    <cofactor evidence="1">
        <name>FAD</name>
        <dbReference type="ChEBI" id="CHEBI:57692"/>
    </cofactor>
</comment>
<evidence type="ECO:0000256" key="4">
    <source>
        <dbReference type="ARBA" id="ARBA00022827"/>
    </source>
</evidence>
<evidence type="ECO:0000256" key="7">
    <source>
        <dbReference type="ARBA" id="ARBA00023033"/>
    </source>
</evidence>
<evidence type="ECO:0000313" key="9">
    <source>
        <dbReference type="EMBL" id="OWK28448.1"/>
    </source>
</evidence>
<dbReference type="GO" id="GO:0102285">
    <property type="term" value="F:1-deoxy-11-oxopentalenate oxygenase activity"/>
    <property type="evidence" value="ECO:0007669"/>
    <property type="project" value="UniProtKB-EC"/>
</dbReference>
<evidence type="ECO:0000256" key="3">
    <source>
        <dbReference type="ARBA" id="ARBA00022630"/>
    </source>
</evidence>
<dbReference type="OrthoDB" id="312624at2"/>
<evidence type="ECO:0000256" key="2">
    <source>
        <dbReference type="ARBA" id="ARBA00010139"/>
    </source>
</evidence>
<dbReference type="AlphaFoldDB" id="A0A245ZFD7"/>